<evidence type="ECO:0000313" key="3">
    <source>
        <dbReference type="Proteomes" id="UP001217089"/>
    </source>
</evidence>
<sequence>MNTERALPMEVLNALGQLPMIQTSLQNINMKLVELNEVKRTVTELKADIWDNDGVEEKIRYIGQQQEDNLSEIEILKSENKNLQREVDLLKSIVIRLKQQNRKMKY</sequence>
<protein>
    <submittedName>
        <fullName evidence="2">Uncharacterized protein</fullName>
    </submittedName>
</protein>
<dbReference type="EMBL" id="JARBDR010000018">
    <property type="protein sequence ID" value="KAJ8322174.1"/>
    <property type="molecule type" value="Genomic_DNA"/>
</dbReference>
<name>A0ABQ9FY79_TEGGR</name>
<proteinExistence type="predicted"/>
<accession>A0ABQ9FY79</accession>
<keyword evidence="3" id="KW-1185">Reference proteome</keyword>
<evidence type="ECO:0000313" key="2">
    <source>
        <dbReference type="EMBL" id="KAJ8322174.1"/>
    </source>
</evidence>
<comment type="caution">
    <text evidence="2">The sequence shown here is derived from an EMBL/GenBank/DDBJ whole genome shotgun (WGS) entry which is preliminary data.</text>
</comment>
<gene>
    <name evidence="2" type="ORF">KUTeg_000645</name>
</gene>
<organism evidence="2 3">
    <name type="scientific">Tegillarca granosa</name>
    <name type="common">Malaysian cockle</name>
    <name type="synonym">Anadara granosa</name>
    <dbReference type="NCBI Taxonomy" id="220873"/>
    <lineage>
        <taxon>Eukaryota</taxon>
        <taxon>Metazoa</taxon>
        <taxon>Spiralia</taxon>
        <taxon>Lophotrochozoa</taxon>
        <taxon>Mollusca</taxon>
        <taxon>Bivalvia</taxon>
        <taxon>Autobranchia</taxon>
        <taxon>Pteriomorphia</taxon>
        <taxon>Arcoida</taxon>
        <taxon>Arcoidea</taxon>
        <taxon>Arcidae</taxon>
        <taxon>Tegillarca</taxon>
    </lineage>
</organism>
<feature type="coiled-coil region" evidence="1">
    <location>
        <begin position="66"/>
        <end position="100"/>
    </location>
</feature>
<reference evidence="2 3" key="1">
    <citation type="submission" date="2022-12" db="EMBL/GenBank/DDBJ databases">
        <title>Chromosome-level genome of Tegillarca granosa.</title>
        <authorList>
            <person name="Kim J."/>
        </authorList>
    </citation>
    <scope>NUCLEOTIDE SEQUENCE [LARGE SCALE GENOMIC DNA]</scope>
    <source>
        <strain evidence="2">Teg-2019</strain>
        <tissue evidence="2">Adductor muscle</tissue>
    </source>
</reference>
<keyword evidence="1" id="KW-0175">Coiled coil</keyword>
<dbReference type="Proteomes" id="UP001217089">
    <property type="component" value="Unassembled WGS sequence"/>
</dbReference>
<evidence type="ECO:0000256" key="1">
    <source>
        <dbReference type="SAM" id="Coils"/>
    </source>
</evidence>